<feature type="region of interest" description="Disordered" evidence="1">
    <location>
        <begin position="205"/>
        <end position="224"/>
    </location>
</feature>
<protein>
    <submittedName>
        <fullName evidence="4">Uncharacterized protein LOC111088263</fullName>
    </submittedName>
</protein>
<dbReference type="Proteomes" id="UP000694941">
    <property type="component" value="Unplaced"/>
</dbReference>
<evidence type="ECO:0000313" key="3">
    <source>
        <dbReference type="Proteomes" id="UP000694941"/>
    </source>
</evidence>
<keyword evidence="2" id="KW-1133">Transmembrane helix</keyword>
<dbReference type="GeneID" id="111088263"/>
<gene>
    <name evidence="4" type="primary">LOC111088263</name>
</gene>
<keyword evidence="3" id="KW-1185">Reference proteome</keyword>
<name>A0ABM1TCF1_LIMPO</name>
<evidence type="ECO:0000313" key="4">
    <source>
        <dbReference type="RefSeq" id="XP_022253557.1"/>
    </source>
</evidence>
<evidence type="ECO:0000256" key="2">
    <source>
        <dbReference type="SAM" id="Phobius"/>
    </source>
</evidence>
<keyword evidence="2" id="KW-0472">Membrane</keyword>
<proteinExistence type="predicted"/>
<organism evidence="3 4">
    <name type="scientific">Limulus polyphemus</name>
    <name type="common">Atlantic horseshoe crab</name>
    <dbReference type="NCBI Taxonomy" id="6850"/>
    <lineage>
        <taxon>Eukaryota</taxon>
        <taxon>Metazoa</taxon>
        <taxon>Ecdysozoa</taxon>
        <taxon>Arthropoda</taxon>
        <taxon>Chelicerata</taxon>
        <taxon>Merostomata</taxon>
        <taxon>Xiphosura</taxon>
        <taxon>Limulidae</taxon>
        <taxon>Limulus</taxon>
    </lineage>
</organism>
<dbReference type="RefSeq" id="XP_022253557.1">
    <property type="nucleotide sequence ID" value="XM_022397849.1"/>
</dbReference>
<evidence type="ECO:0000256" key="1">
    <source>
        <dbReference type="SAM" id="MobiDB-lite"/>
    </source>
</evidence>
<sequence length="224" mass="25693">MITEVILFYTIYNSSPSIGIHHKHLESFVGWILFVTILSPIPLFVIHQLFRILRDSKVKKAKSLRKVLKVQPVIPFVRDAESLETEEKFHRLVIITTNKKCMRGTPPVSYGYTIVISADQNTAPVLKSRTLTKKTLSTIYGNSSTWTSTQRPQFYKLCQRRNVSVPELTYYIGSEQNAPITHNRWVNNSNTTSQTILNNCFSPQKTTKKKDRMVNKKISSTDSI</sequence>
<keyword evidence="2" id="KW-0812">Transmembrane</keyword>
<feature type="transmembrane region" description="Helical" evidence="2">
    <location>
        <begin position="28"/>
        <end position="50"/>
    </location>
</feature>
<accession>A0ABM1TCF1</accession>
<reference evidence="4" key="1">
    <citation type="submission" date="2025-08" db="UniProtKB">
        <authorList>
            <consortium name="RefSeq"/>
        </authorList>
    </citation>
    <scope>IDENTIFICATION</scope>
    <source>
        <tissue evidence="4">Muscle</tissue>
    </source>
</reference>